<dbReference type="SUPFAM" id="SSF47370">
    <property type="entry name" value="Bromodomain"/>
    <property type="match status" value="1"/>
</dbReference>
<feature type="compositionally biased region" description="Basic and acidic residues" evidence="3">
    <location>
        <begin position="628"/>
        <end position="645"/>
    </location>
</feature>
<feature type="compositionally biased region" description="Polar residues" evidence="3">
    <location>
        <begin position="472"/>
        <end position="484"/>
    </location>
</feature>
<dbReference type="InterPro" id="IPR036427">
    <property type="entry name" value="Bromodomain-like_sf"/>
</dbReference>
<keyword evidence="1 2" id="KW-0103">Bromodomain</keyword>
<dbReference type="AlphaFoldDB" id="A0A1Y1HYH1"/>
<dbReference type="PANTHER" id="PTHR47343:SF1">
    <property type="entry name" value="TRANSCRIPTIONAL ACTIVATOR SPT7"/>
    <property type="match status" value="1"/>
</dbReference>
<evidence type="ECO:0000256" key="1">
    <source>
        <dbReference type="ARBA" id="ARBA00023117"/>
    </source>
</evidence>
<sequence>MAAHELALKLEKLGLWEKYLGEEKRRVMLKYLSNRTSWEQFLSGTGVGASLTEEHRRAEFELGMQVRCLLYGEMAVALYSADCAGSSLRPDSVYHTLDHSVDDWQRLSDEGSIELASLRHKFGLDLDEAQPSSRPGADGDDGCGERQKPRLKASREIMSLMPDVKPGKKDLLEDRQNELNDALEHVLTELKNMGEASKPFQCRVKKSEAWDYYTVIQRPMDLGTMTKKLRAYKYPSKVSFREDIDLIASNCHEYNEKDSLYVQYVDELQAKAYALLVDVPDIDVLALKSASGPEAGTGKPHPSPVRASAPSEPSSPDSNSEDEAIAKSRPGFGGFGRHQPGKKMRGKAGSIGKRLLKDMGGGNAPGEGEAEAAGPVHTDGKSLAPPGGPADPGPVAAEDGRAGGLPDSLAGGATGPEANDDPGMHVRHSPTGSELLEKSSAQGATIRLGNEEVGIRDVPVKDAFSRDVSASPRVSPTSLSQPGTQLDGDKRDNGQGAGESTAGREDDVAEARWPYGEWLQATLMQRMEHLAARAAARHVPFPEQPVLQRTPEGMARYLEEAARRGSVVSHATRAGSAEQMEPPGPAEGAGVTGLSDEPFMPELEFATDCVPDVAAVPGPSVEAAPSEAAREREPVPERPAKRPKPDTVSAPSWTDERARAALRQAAARLAAREGFDGIRRGALEVLTDLLGAHVRRLGRTLRLLEERYEGRSPEALLAMCLNGFGVRNIAELAAYTKPKEPSAAPGPGPSAGATKEAPPKPVSVQPVKASKPEPKAPAPILPVRPPSSTPQFPSVPVFKGNLPKVETDPEMSSSPSLEPEKKKAKPRAKKAAPTTSAAQSRFPGLKSPTVSPPAPTAALGLPSPAIPSYQPVVIPNTAPPSILYGGAASAGVLRSPNMAYGVPFGLSSSQPVRPVGSMGLYTSPSLDVLGQRPSKDQAGKNEG</sequence>
<name>A0A1Y1HYH1_KLENI</name>
<dbReference type="PROSITE" id="PS50014">
    <property type="entry name" value="BROMODOMAIN_2"/>
    <property type="match status" value="1"/>
</dbReference>
<dbReference type="OrthoDB" id="21449at2759"/>
<dbReference type="GO" id="GO:0000124">
    <property type="term" value="C:SAGA complex"/>
    <property type="evidence" value="ECO:0007669"/>
    <property type="project" value="InterPro"/>
</dbReference>
<dbReference type="Proteomes" id="UP000054558">
    <property type="component" value="Unassembled WGS sequence"/>
</dbReference>
<evidence type="ECO:0000313" key="6">
    <source>
        <dbReference type="Proteomes" id="UP000054558"/>
    </source>
</evidence>
<reference evidence="5 6" key="1">
    <citation type="journal article" date="2014" name="Nat. Commun.">
        <title>Klebsormidium flaccidum genome reveals primary factors for plant terrestrial adaptation.</title>
        <authorList>
            <person name="Hori K."/>
            <person name="Maruyama F."/>
            <person name="Fujisawa T."/>
            <person name="Togashi T."/>
            <person name="Yamamoto N."/>
            <person name="Seo M."/>
            <person name="Sato S."/>
            <person name="Yamada T."/>
            <person name="Mori H."/>
            <person name="Tajima N."/>
            <person name="Moriyama T."/>
            <person name="Ikeuchi M."/>
            <person name="Watanabe M."/>
            <person name="Wada H."/>
            <person name="Kobayashi K."/>
            <person name="Saito M."/>
            <person name="Masuda T."/>
            <person name="Sasaki-Sekimoto Y."/>
            <person name="Mashiguchi K."/>
            <person name="Awai K."/>
            <person name="Shimojima M."/>
            <person name="Masuda S."/>
            <person name="Iwai M."/>
            <person name="Nobusawa T."/>
            <person name="Narise T."/>
            <person name="Kondo S."/>
            <person name="Saito H."/>
            <person name="Sato R."/>
            <person name="Murakawa M."/>
            <person name="Ihara Y."/>
            <person name="Oshima-Yamada Y."/>
            <person name="Ohtaka K."/>
            <person name="Satoh M."/>
            <person name="Sonobe K."/>
            <person name="Ishii M."/>
            <person name="Ohtani R."/>
            <person name="Kanamori-Sato M."/>
            <person name="Honoki R."/>
            <person name="Miyazaki D."/>
            <person name="Mochizuki H."/>
            <person name="Umetsu J."/>
            <person name="Higashi K."/>
            <person name="Shibata D."/>
            <person name="Kamiya Y."/>
            <person name="Sato N."/>
            <person name="Nakamura Y."/>
            <person name="Tabata S."/>
            <person name="Ida S."/>
            <person name="Kurokawa K."/>
            <person name="Ohta H."/>
        </authorList>
    </citation>
    <scope>NUCLEOTIDE SEQUENCE [LARGE SCALE GENOMIC DNA]</scope>
    <source>
        <strain evidence="5 6">NIES-2285</strain>
    </source>
</reference>
<feature type="region of interest" description="Disordered" evidence="3">
    <location>
        <begin position="899"/>
        <end position="943"/>
    </location>
</feature>
<dbReference type="PANTHER" id="PTHR47343">
    <property type="entry name" value="TRANSCRIPTIONAL ACTIVATOR SPT7"/>
    <property type="match status" value="1"/>
</dbReference>
<evidence type="ECO:0000259" key="4">
    <source>
        <dbReference type="PROSITE" id="PS50014"/>
    </source>
</evidence>
<feature type="compositionally biased region" description="Basic and acidic residues" evidence="3">
    <location>
        <begin position="449"/>
        <end position="465"/>
    </location>
</feature>
<evidence type="ECO:0000256" key="2">
    <source>
        <dbReference type="PROSITE-ProRule" id="PRU00035"/>
    </source>
</evidence>
<gene>
    <name evidence="5" type="ORF">KFL_000660020</name>
</gene>
<dbReference type="SMART" id="SM00297">
    <property type="entry name" value="BROMO"/>
    <property type="match status" value="1"/>
</dbReference>
<dbReference type="GO" id="GO:0046695">
    <property type="term" value="C:SLIK (SAGA-like) complex"/>
    <property type="evidence" value="ECO:0007669"/>
    <property type="project" value="InterPro"/>
</dbReference>
<keyword evidence="6" id="KW-1185">Reference proteome</keyword>
<dbReference type="Gene3D" id="1.20.920.10">
    <property type="entry name" value="Bromodomain-like"/>
    <property type="match status" value="1"/>
</dbReference>
<dbReference type="InterPro" id="IPR001487">
    <property type="entry name" value="Bromodomain"/>
</dbReference>
<dbReference type="Gene3D" id="1.10.20.10">
    <property type="entry name" value="Histone, subunit A"/>
    <property type="match status" value="1"/>
</dbReference>
<dbReference type="InterPro" id="IPR009072">
    <property type="entry name" value="Histone-fold"/>
</dbReference>
<feature type="region of interest" description="Disordered" evidence="3">
    <location>
        <begin position="738"/>
        <end position="872"/>
    </location>
</feature>
<dbReference type="InterPro" id="IPR018359">
    <property type="entry name" value="Bromodomain_CS"/>
</dbReference>
<dbReference type="PROSITE" id="PS00633">
    <property type="entry name" value="BROMODOMAIN_1"/>
    <property type="match status" value="1"/>
</dbReference>
<feature type="region of interest" description="Disordered" evidence="3">
    <location>
        <begin position="292"/>
        <end position="509"/>
    </location>
</feature>
<evidence type="ECO:0000313" key="5">
    <source>
        <dbReference type="EMBL" id="GAQ80908.1"/>
    </source>
</evidence>
<proteinExistence type="predicted"/>
<feature type="compositionally biased region" description="Low complexity" evidence="3">
    <location>
        <begin position="304"/>
        <end position="318"/>
    </location>
</feature>
<protein>
    <recommendedName>
        <fullName evidence="4">Bromo domain-containing protein</fullName>
    </recommendedName>
</protein>
<feature type="domain" description="Bromo" evidence="4">
    <location>
        <begin position="192"/>
        <end position="262"/>
    </location>
</feature>
<feature type="compositionally biased region" description="Pro residues" evidence="3">
    <location>
        <begin position="775"/>
        <end position="788"/>
    </location>
</feature>
<feature type="region of interest" description="Disordered" evidence="3">
    <location>
        <begin position="127"/>
        <end position="151"/>
    </location>
</feature>
<dbReference type="InterPro" id="IPR037782">
    <property type="entry name" value="Spt7"/>
</dbReference>
<dbReference type="OMA" id="LICAPRC"/>
<dbReference type="PRINTS" id="PR00503">
    <property type="entry name" value="BROMODOMAIN"/>
</dbReference>
<evidence type="ECO:0000256" key="3">
    <source>
        <dbReference type="SAM" id="MobiDB-lite"/>
    </source>
</evidence>
<organism evidence="5 6">
    <name type="scientific">Klebsormidium nitens</name>
    <name type="common">Green alga</name>
    <name type="synonym">Ulothrix nitens</name>
    <dbReference type="NCBI Taxonomy" id="105231"/>
    <lineage>
        <taxon>Eukaryota</taxon>
        <taxon>Viridiplantae</taxon>
        <taxon>Streptophyta</taxon>
        <taxon>Klebsormidiophyceae</taxon>
        <taxon>Klebsormidiales</taxon>
        <taxon>Klebsormidiaceae</taxon>
        <taxon>Klebsormidium</taxon>
    </lineage>
</organism>
<feature type="region of interest" description="Disordered" evidence="3">
    <location>
        <begin position="617"/>
        <end position="654"/>
    </location>
</feature>
<feature type="compositionally biased region" description="Basic and acidic residues" evidence="3">
    <location>
        <begin position="933"/>
        <end position="943"/>
    </location>
</feature>
<feature type="compositionally biased region" description="Low complexity" evidence="3">
    <location>
        <begin position="741"/>
        <end position="753"/>
    </location>
</feature>
<dbReference type="Pfam" id="PF00439">
    <property type="entry name" value="Bromodomain"/>
    <property type="match status" value="1"/>
</dbReference>
<dbReference type="EMBL" id="DF237015">
    <property type="protein sequence ID" value="GAQ80908.1"/>
    <property type="molecule type" value="Genomic_DNA"/>
</dbReference>
<accession>A0A1Y1HYH1</accession>
<dbReference type="GO" id="GO:0046982">
    <property type="term" value="F:protein heterodimerization activity"/>
    <property type="evidence" value="ECO:0007669"/>
    <property type="project" value="InterPro"/>
</dbReference>
<dbReference type="STRING" id="105231.A0A1Y1HYH1"/>